<evidence type="ECO:0000259" key="2">
    <source>
        <dbReference type="Pfam" id="PF13966"/>
    </source>
</evidence>
<dbReference type="OrthoDB" id="1906820at2759"/>
<dbReference type="AlphaFoldDB" id="A0A3L6T6M6"/>
<reference evidence="4" key="1">
    <citation type="journal article" date="2019" name="Nat. Commun.">
        <title>The genome of broomcorn millet.</title>
        <authorList>
            <person name="Zou C."/>
            <person name="Miki D."/>
            <person name="Li D."/>
            <person name="Tang Q."/>
            <person name="Xiao L."/>
            <person name="Rajput S."/>
            <person name="Deng P."/>
            <person name="Jia W."/>
            <person name="Huang R."/>
            <person name="Zhang M."/>
            <person name="Sun Y."/>
            <person name="Hu J."/>
            <person name="Fu X."/>
            <person name="Schnable P.S."/>
            <person name="Li F."/>
            <person name="Zhang H."/>
            <person name="Feng B."/>
            <person name="Zhu X."/>
            <person name="Liu R."/>
            <person name="Schnable J.C."/>
            <person name="Zhu J.-K."/>
            <person name="Zhang H."/>
        </authorList>
    </citation>
    <scope>NUCLEOTIDE SEQUENCE [LARGE SCALE GENOMIC DNA]</scope>
</reference>
<dbReference type="Pfam" id="PF13456">
    <property type="entry name" value="RVT_3"/>
    <property type="match status" value="1"/>
</dbReference>
<dbReference type="InterPro" id="IPR052929">
    <property type="entry name" value="RNase_H-like_EbsB-rel"/>
</dbReference>
<dbReference type="STRING" id="4540.A0A3L6T6M6"/>
<proteinExistence type="predicted"/>
<name>A0A3L6T6M6_PANMI</name>
<dbReference type="Proteomes" id="UP000275267">
    <property type="component" value="Unassembled WGS sequence"/>
</dbReference>
<dbReference type="GO" id="GO:0003676">
    <property type="term" value="F:nucleic acid binding"/>
    <property type="evidence" value="ECO:0007669"/>
    <property type="project" value="InterPro"/>
</dbReference>
<evidence type="ECO:0008006" key="5">
    <source>
        <dbReference type="Google" id="ProtNLM"/>
    </source>
</evidence>
<dbReference type="PANTHER" id="PTHR47074:SF11">
    <property type="entry name" value="REVERSE TRANSCRIPTASE-LIKE PROTEIN"/>
    <property type="match status" value="1"/>
</dbReference>
<keyword evidence="4" id="KW-1185">Reference proteome</keyword>
<comment type="caution">
    <text evidence="3">The sequence shown here is derived from an EMBL/GenBank/DDBJ whole genome shotgun (WGS) entry which is preliminary data.</text>
</comment>
<evidence type="ECO:0000313" key="4">
    <source>
        <dbReference type="Proteomes" id="UP000275267"/>
    </source>
</evidence>
<dbReference type="InterPro" id="IPR026960">
    <property type="entry name" value="RVT-Znf"/>
</dbReference>
<dbReference type="Pfam" id="PF13966">
    <property type="entry name" value="zf-RVT"/>
    <property type="match status" value="1"/>
</dbReference>
<evidence type="ECO:0000259" key="1">
    <source>
        <dbReference type="Pfam" id="PF13456"/>
    </source>
</evidence>
<dbReference type="InterPro" id="IPR002156">
    <property type="entry name" value="RNaseH_domain"/>
</dbReference>
<protein>
    <recommendedName>
        <fullName evidence="5">Reverse transcriptase zinc-binding domain-containing protein</fullName>
    </recommendedName>
</protein>
<gene>
    <name evidence="3" type="ORF">C2845_PM03G03460</name>
</gene>
<organism evidence="3 4">
    <name type="scientific">Panicum miliaceum</name>
    <name type="common">Proso millet</name>
    <name type="synonym">Broomcorn millet</name>
    <dbReference type="NCBI Taxonomy" id="4540"/>
    <lineage>
        <taxon>Eukaryota</taxon>
        <taxon>Viridiplantae</taxon>
        <taxon>Streptophyta</taxon>
        <taxon>Embryophyta</taxon>
        <taxon>Tracheophyta</taxon>
        <taxon>Spermatophyta</taxon>
        <taxon>Magnoliopsida</taxon>
        <taxon>Liliopsida</taxon>
        <taxon>Poales</taxon>
        <taxon>Poaceae</taxon>
        <taxon>PACMAD clade</taxon>
        <taxon>Panicoideae</taxon>
        <taxon>Panicodae</taxon>
        <taxon>Paniceae</taxon>
        <taxon>Panicinae</taxon>
        <taxon>Panicum</taxon>
        <taxon>Panicum sect. Panicum</taxon>
    </lineage>
</organism>
<feature type="domain" description="RNase H type-1" evidence="1">
    <location>
        <begin position="235"/>
        <end position="284"/>
    </location>
</feature>
<dbReference type="Gene3D" id="3.30.420.10">
    <property type="entry name" value="Ribonuclease H-like superfamily/Ribonuclease H"/>
    <property type="match status" value="1"/>
</dbReference>
<dbReference type="InterPro" id="IPR044730">
    <property type="entry name" value="RNase_H-like_dom_plant"/>
</dbReference>
<dbReference type="EMBL" id="PQIB02000002">
    <property type="protein sequence ID" value="RLN33118.1"/>
    <property type="molecule type" value="Genomic_DNA"/>
</dbReference>
<feature type="domain" description="Reverse transcriptase zinc-binding" evidence="2">
    <location>
        <begin position="39"/>
        <end position="110"/>
    </location>
</feature>
<sequence length="305" mass="34799">MEDTIAWHYEKSGCFTIRSAYRLRIDMKELSNGQTGSSNRPDSFRPILKKLWSLPVPQKVKVFAWRLIHKGLATKKNKMERHLELSGTCDVCGQEVEDEFHAVVRCDQAANLRETMRDIWDLPSEDFLRFSWPDWLLQLVGTLDQISAGRLLLILWRAWFNQNEIVHRSKEVSIVGSAAFLGNYWEELCTTKQHDTTDSKGKKSIWVQKPKEVNDMKVAGKATSKPADPGWVKINVDGTFSEQTGEAGVGVVIRDHLGKVLLAAWRVIFDASSVEEVEALACKEDVLLAAEWQETQQSWNLIMHM</sequence>
<dbReference type="PANTHER" id="PTHR47074">
    <property type="entry name" value="BNAC02G40300D PROTEIN"/>
    <property type="match status" value="1"/>
</dbReference>
<evidence type="ECO:0000313" key="3">
    <source>
        <dbReference type="EMBL" id="RLN33118.1"/>
    </source>
</evidence>
<accession>A0A3L6T6M6</accession>
<dbReference type="GO" id="GO:0004523">
    <property type="term" value="F:RNA-DNA hybrid ribonuclease activity"/>
    <property type="evidence" value="ECO:0007669"/>
    <property type="project" value="InterPro"/>
</dbReference>
<dbReference type="CDD" id="cd06222">
    <property type="entry name" value="RNase_H_like"/>
    <property type="match status" value="1"/>
</dbReference>
<dbReference type="InterPro" id="IPR036397">
    <property type="entry name" value="RNaseH_sf"/>
</dbReference>